<dbReference type="Proteomes" id="UP001151760">
    <property type="component" value="Unassembled WGS sequence"/>
</dbReference>
<reference evidence="2" key="2">
    <citation type="submission" date="2022-01" db="EMBL/GenBank/DDBJ databases">
        <authorList>
            <person name="Yamashiro T."/>
            <person name="Shiraishi A."/>
            <person name="Satake H."/>
            <person name="Nakayama K."/>
        </authorList>
    </citation>
    <scope>NUCLEOTIDE SEQUENCE</scope>
</reference>
<keyword evidence="1" id="KW-0472">Membrane</keyword>
<dbReference type="EMBL" id="BQNB010009811">
    <property type="protein sequence ID" value="GJS68729.1"/>
    <property type="molecule type" value="Genomic_DNA"/>
</dbReference>
<evidence type="ECO:0000256" key="1">
    <source>
        <dbReference type="SAM" id="Phobius"/>
    </source>
</evidence>
<evidence type="ECO:0000313" key="3">
    <source>
        <dbReference type="Proteomes" id="UP001151760"/>
    </source>
</evidence>
<sequence length="504" mass="56893">MLPQQHDFFDVELEEGFEEGLEGIQGQLELDELHSMEEVQVRLELYEVQGLEEYFVQALELDEGTRSVGGECVKEDKRPDSSWRGLVLDSGPKDKDDMIVVPFSSLLTFSIMAKKDMDLYHSRLTQDDIKDLIIKYKIPRDLHPQLPSKEFVMSELPDDAIGIYHRIFDFFGLRIPFSLFLLALIKHYRVHFSQLGPLGLNKRHPSATIDDPRPTAGSFSMADVRRLIAHGADGNGMGAGFDRFLLYLCHLLLVFIVIFLVCNYGLSFYCTSPAAVDVVIPDPTLEDLAVGTPSVKILAKAEASQKRKASTSGATSSHVAKRTSNDDGDACVEIPLVTPIRSATTLRERVSWSMMLLHRLLVRPDRGHPPVLFLHLGMSPRMVHTSFLEVRWNREWDAPYRPTFGVLTKKVFKDPTVYKTMVDQFPTSGQMVRVESLSDDQLTMKFLLRSVCMHGDSHGGELLARYRGLLQSHHEYVQSTNSRLKGFQEKLVGLSGLESQVSRL</sequence>
<name>A0ABQ4XTS6_9ASTR</name>
<organism evidence="2 3">
    <name type="scientific">Tanacetum coccineum</name>
    <dbReference type="NCBI Taxonomy" id="301880"/>
    <lineage>
        <taxon>Eukaryota</taxon>
        <taxon>Viridiplantae</taxon>
        <taxon>Streptophyta</taxon>
        <taxon>Embryophyta</taxon>
        <taxon>Tracheophyta</taxon>
        <taxon>Spermatophyta</taxon>
        <taxon>Magnoliopsida</taxon>
        <taxon>eudicotyledons</taxon>
        <taxon>Gunneridae</taxon>
        <taxon>Pentapetalae</taxon>
        <taxon>asterids</taxon>
        <taxon>campanulids</taxon>
        <taxon>Asterales</taxon>
        <taxon>Asteraceae</taxon>
        <taxon>Asteroideae</taxon>
        <taxon>Anthemideae</taxon>
        <taxon>Anthemidinae</taxon>
        <taxon>Tanacetum</taxon>
    </lineage>
</organism>
<evidence type="ECO:0000313" key="2">
    <source>
        <dbReference type="EMBL" id="GJS68729.1"/>
    </source>
</evidence>
<gene>
    <name evidence="2" type="ORF">Tco_0683294</name>
</gene>
<accession>A0ABQ4XTS6</accession>
<feature type="transmembrane region" description="Helical" evidence="1">
    <location>
        <begin position="244"/>
        <end position="266"/>
    </location>
</feature>
<proteinExistence type="predicted"/>
<protein>
    <submittedName>
        <fullName evidence="2">Uncharacterized protein</fullName>
    </submittedName>
</protein>
<keyword evidence="1" id="KW-1133">Transmembrane helix</keyword>
<keyword evidence="3" id="KW-1185">Reference proteome</keyword>
<reference evidence="2" key="1">
    <citation type="journal article" date="2022" name="Int. J. Mol. Sci.">
        <title>Draft Genome of Tanacetum Coccineum: Genomic Comparison of Closely Related Tanacetum-Family Plants.</title>
        <authorList>
            <person name="Yamashiro T."/>
            <person name="Shiraishi A."/>
            <person name="Nakayama K."/>
            <person name="Satake H."/>
        </authorList>
    </citation>
    <scope>NUCLEOTIDE SEQUENCE</scope>
</reference>
<comment type="caution">
    <text evidence="2">The sequence shown here is derived from an EMBL/GenBank/DDBJ whole genome shotgun (WGS) entry which is preliminary data.</text>
</comment>
<keyword evidence="1" id="KW-0812">Transmembrane</keyword>